<keyword evidence="2" id="KW-1185">Reference proteome</keyword>
<accession>A0AA35YYB3</accession>
<dbReference type="AlphaFoldDB" id="A0AA35YYB3"/>
<name>A0AA35YYB3_LACSI</name>
<protein>
    <submittedName>
        <fullName evidence="1">Uncharacterized protein</fullName>
    </submittedName>
</protein>
<evidence type="ECO:0000313" key="2">
    <source>
        <dbReference type="Proteomes" id="UP001177003"/>
    </source>
</evidence>
<dbReference type="Proteomes" id="UP001177003">
    <property type="component" value="Chromosome 4"/>
</dbReference>
<proteinExistence type="predicted"/>
<evidence type="ECO:0000313" key="1">
    <source>
        <dbReference type="EMBL" id="CAI9282530.1"/>
    </source>
</evidence>
<reference evidence="1" key="1">
    <citation type="submission" date="2023-04" db="EMBL/GenBank/DDBJ databases">
        <authorList>
            <person name="Vijverberg K."/>
            <person name="Xiong W."/>
            <person name="Schranz E."/>
        </authorList>
    </citation>
    <scope>NUCLEOTIDE SEQUENCE</scope>
</reference>
<organism evidence="1 2">
    <name type="scientific">Lactuca saligna</name>
    <name type="common">Willowleaf lettuce</name>
    <dbReference type="NCBI Taxonomy" id="75948"/>
    <lineage>
        <taxon>Eukaryota</taxon>
        <taxon>Viridiplantae</taxon>
        <taxon>Streptophyta</taxon>
        <taxon>Embryophyta</taxon>
        <taxon>Tracheophyta</taxon>
        <taxon>Spermatophyta</taxon>
        <taxon>Magnoliopsida</taxon>
        <taxon>eudicotyledons</taxon>
        <taxon>Gunneridae</taxon>
        <taxon>Pentapetalae</taxon>
        <taxon>asterids</taxon>
        <taxon>campanulids</taxon>
        <taxon>Asterales</taxon>
        <taxon>Asteraceae</taxon>
        <taxon>Cichorioideae</taxon>
        <taxon>Cichorieae</taxon>
        <taxon>Lactucinae</taxon>
        <taxon>Lactuca</taxon>
    </lineage>
</organism>
<dbReference type="EMBL" id="OX465080">
    <property type="protein sequence ID" value="CAI9282530.1"/>
    <property type="molecule type" value="Genomic_DNA"/>
</dbReference>
<sequence length="120" mass="13279">MELKVVVDTKLAIKIDISSYNVTNKSNILGISRLTDNAAIIDELKKKESYSTGDNLTLCARGNSTATSPIKLISTPTELKRNLAICINLDEMENLSTSKSARLLAPEEKPMRLFIPKKEK</sequence>
<gene>
    <name evidence="1" type="ORF">LSALG_LOCUS22166</name>
</gene>